<dbReference type="InterPro" id="IPR003339">
    <property type="entry name" value="ABC/ECF_trnsptr_transmembrane"/>
</dbReference>
<evidence type="ECO:0000313" key="7">
    <source>
        <dbReference type="EMBL" id="NSB12314.1"/>
    </source>
</evidence>
<feature type="transmembrane region" description="Helical" evidence="6">
    <location>
        <begin position="71"/>
        <end position="88"/>
    </location>
</feature>
<feature type="transmembrane region" description="Helical" evidence="6">
    <location>
        <begin position="94"/>
        <end position="117"/>
    </location>
</feature>
<organism evidence="7 8">
    <name type="scientific">Clostridium beijerinckii</name>
    <name type="common">Clostridium MP</name>
    <dbReference type="NCBI Taxonomy" id="1520"/>
    <lineage>
        <taxon>Bacteria</taxon>
        <taxon>Bacillati</taxon>
        <taxon>Bacillota</taxon>
        <taxon>Clostridia</taxon>
        <taxon>Eubacteriales</taxon>
        <taxon>Clostridiaceae</taxon>
        <taxon>Clostridium</taxon>
    </lineage>
</organism>
<keyword evidence="2" id="KW-1003">Cell membrane</keyword>
<name>A0AAE5H174_CLOBE</name>
<evidence type="ECO:0000256" key="6">
    <source>
        <dbReference type="SAM" id="Phobius"/>
    </source>
</evidence>
<dbReference type="PANTHER" id="PTHR34857">
    <property type="entry name" value="SLL0384 PROTEIN"/>
    <property type="match status" value="1"/>
</dbReference>
<dbReference type="PANTHER" id="PTHR34857:SF2">
    <property type="entry name" value="SLL0384 PROTEIN"/>
    <property type="match status" value="1"/>
</dbReference>
<gene>
    <name evidence="7" type="ORF">BCD95_000573</name>
</gene>
<dbReference type="InterPro" id="IPR051611">
    <property type="entry name" value="ECF_transporter_component"/>
</dbReference>
<proteinExistence type="predicted"/>
<feature type="transmembrane region" description="Helical" evidence="6">
    <location>
        <begin position="229"/>
        <end position="247"/>
    </location>
</feature>
<dbReference type="EMBL" id="JABTDW010000001">
    <property type="protein sequence ID" value="NSB12314.1"/>
    <property type="molecule type" value="Genomic_DNA"/>
</dbReference>
<dbReference type="Proteomes" id="UP000822184">
    <property type="component" value="Unassembled WGS sequence"/>
</dbReference>
<accession>A0AAE5H174</accession>
<reference evidence="7" key="1">
    <citation type="submission" date="2020-06" db="EMBL/GenBank/DDBJ databases">
        <title>Genomic insights into acetone-butanol-ethanol (ABE) fermentation by sequencing solventogenic clostridia strains.</title>
        <authorList>
            <person name="Brown S."/>
        </authorList>
    </citation>
    <scope>NUCLEOTIDE SEQUENCE</scope>
    <source>
        <strain evidence="7">DJ123</strain>
    </source>
</reference>
<dbReference type="GO" id="GO:0005886">
    <property type="term" value="C:plasma membrane"/>
    <property type="evidence" value="ECO:0007669"/>
    <property type="project" value="UniProtKB-ARBA"/>
</dbReference>
<evidence type="ECO:0000256" key="5">
    <source>
        <dbReference type="ARBA" id="ARBA00023136"/>
    </source>
</evidence>
<evidence type="ECO:0000256" key="2">
    <source>
        <dbReference type="ARBA" id="ARBA00022475"/>
    </source>
</evidence>
<evidence type="ECO:0000256" key="3">
    <source>
        <dbReference type="ARBA" id="ARBA00022692"/>
    </source>
</evidence>
<comment type="caution">
    <text evidence="7">The sequence shown here is derived from an EMBL/GenBank/DDBJ whole genome shotgun (WGS) entry which is preliminary data.</text>
</comment>
<comment type="subcellular location">
    <subcellularLocation>
        <location evidence="1">Membrane</location>
        <topology evidence="1">Multi-pass membrane protein</topology>
    </subcellularLocation>
</comment>
<protein>
    <submittedName>
        <fullName evidence="7">Energy-coupling factor transport system permease protein</fullName>
    </submittedName>
</protein>
<keyword evidence="4 6" id="KW-1133">Transmembrane helix</keyword>
<evidence type="ECO:0000256" key="1">
    <source>
        <dbReference type="ARBA" id="ARBA00004141"/>
    </source>
</evidence>
<keyword evidence="3 6" id="KW-0812">Transmembrane</keyword>
<evidence type="ECO:0000256" key="4">
    <source>
        <dbReference type="ARBA" id="ARBA00022989"/>
    </source>
</evidence>
<dbReference type="RefSeq" id="WP_077854720.1">
    <property type="nucleotide sequence ID" value="NZ_JABTDW010000001.1"/>
</dbReference>
<dbReference type="CDD" id="cd16914">
    <property type="entry name" value="EcfT"/>
    <property type="match status" value="1"/>
</dbReference>
<sequence length="248" mass="28391">MESYARTDGNSKTFLEKQKINIDPRTKLMILLLINISIIFSKSIKYEIILVSIIFMFGIICGMYKFATKMLISYLVIISVQILSNIYLPSVIKMMFITFIIFIRKLFPCGILGGIIIGTTHADEFMTAMNKFRIPKSVIIPLTIMLRYFPMIREDWNSIKNAMEMRGISPSITGLIIHPIRTMECIYVPLIMSAAKVSDELSAAAVTRGIENPEAHTCIRNIKFQMIDYVWIFVFIVTFILSFAVNWG</sequence>
<keyword evidence="5 6" id="KW-0472">Membrane</keyword>
<dbReference type="AlphaFoldDB" id="A0AAE5H174"/>
<evidence type="ECO:0000313" key="8">
    <source>
        <dbReference type="Proteomes" id="UP000822184"/>
    </source>
</evidence>
<feature type="transmembrane region" description="Helical" evidence="6">
    <location>
        <begin position="46"/>
        <end position="64"/>
    </location>
</feature>
<dbReference type="Pfam" id="PF02361">
    <property type="entry name" value="CbiQ"/>
    <property type="match status" value="1"/>
</dbReference>